<comment type="subcellular location">
    <subcellularLocation>
        <location evidence="1 3">Nucleus</location>
    </subcellularLocation>
</comment>
<dbReference type="PANTHER" id="PTHR31319">
    <property type="entry name" value="ZINC FINGER PROTEIN CONSTANS-LIKE 4"/>
    <property type="match status" value="1"/>
</dbReference>
<keyword evidence="6" id="KW-1185">Reference proteome</keyword>
<dbReference type="Pfam" id="PF06203">
    <property type="entry name" value="CCT"/>
    <property type="match status" value="1"/>
</dbReference>
<dbReference type="PROSITE" id="PS51017">
    <property type="entry name" value="CCT"/>
    <property type="match status" value="1"/>
</dbReference>
<reference evidence="5 6" key="1">
    <citation type="submission" date="2022-01" db="EMBL/GenBank/DDBJ databases">
        <authorList>
            <person name="Xiong W."/>
            <person name="Schranz E."/>
        </authorList>
    </citation>
    <scope>NUCLEOTIDE SEQUENCE [LARGE SCALE GENOMIC DNA]</scope>
</reference>
<evidence type="ECO:0000313" key="5">
    <source>
        <dbReference type="EMBL" id="CAH1451389.1"/>
    </source>
</evidence>
<feature type="domain" description="CCT" evidence="4">
    <location>
        <begin position="233"/>
        <end position="275"/>
    </location>
</feature>
<dbReference type="EMBL" id="CAKMRJ010005745">
    <property type="protein sequence ID" value="CAH1451389.1"/>
    <property type="molecule type" value="Genomic_DNA"/>
</dbReference>
<keyword evidence="2 3" id="KW-0539">Nucleus</keyword>
<dbReference type="GO" id="GO:0009909">
    <property type="term" value="P:regulation of flower development"/>
    <property type="evidence" value="ECO:0007669"/>
    <property type="project" value="InterPro"/>
</dbReference>
<dbReference type="GO" id="GO:0003700">
    <property type="term" value="F:DNA-binding transcription factor activity"/>
    <property type="evidence" value="ECO:0007669"/>
    <property type="project" value="TreeGrafter"/>
</dbReference>
<evidence type="ECO:0000313" key="6">
    <source>
        <dbReference type="Proteomes" id="UP001157418"/>
    </source>
</evidence>
<organism evidence="5 6">
    <name type="scientific">Lactuca virosa</name>
    <dbReference type="NCBI Taxonomy" id="75947"/>
    <lineage>
        <taxon>Eukaryota</taxon>
        <taxon>Viridiplantae</taxon>
        <taxon>Streptophyta</taxon>
        <taxon>Embryophyta</taxon>
        <taxon>Tracheophyta</taxon>
        <taxon>Spermatophyta</taxon>
        <taxon>Magnoliopsida</taxon>
        <taxon>eudicotyledons</taxon>
        <taxon>Gunneridae</taxon>
        <taxon>Pentapetalae</taxon>
        <taxon>asterids</taxon>
        <taxon>campanulids</taxon>
        <taxon>Asterales</taxon>
        <taxon>Asteraceae</taxon>
        <taxon>Cichorioideae</taxon>
        <taxon>Cichorieae</taxon>
        <taxon>Lactucinae</taxon>
        <taxon>Lactuca</taxon>
    </lineage>
</organism>
<gene>
    <name evidence="5" type="ORF">LVIROSA_LOCUS36750</name>
</gene>
<evidence type="ECO:0000256" key="2">
    <source>
        <dbReference type="ARBA" id="ARBA00023242"/>
    </source>
</evidence>
<proteinExistence type="predicted"/>
<evidence type="ECO:0000259" key="4">
    <source>
        <dbReference type="PROSITE" id="PS51017"/>
    </source>
</evidence>
<evidence type="ECO:0000256" key="3">
    <source>
        <dbReference type="PROSITE-ProRule" id="PRU00357"/>
    </source>
</evidence>
<comment type="caution">
    <text evidence="5">The sequence shown here is derived from an EMBL/GenBank/DDBJ whole genome shotgun (WGS) entry which is preliminary data.</text>
</comment>
<dbReference type="AlphaFoldDB" id="A0AAU9PMS5"/>
<dbReference type="GO" id="GO:0005634">
    <property type="term" value="C:nucleus"/>
    <property type="evidence" value="ECO:0007669"/>
    <property type="project" value="UniProtKB-SubCell"/>
</dbReference>
<dbReference type="Proteomes" id="UP001157418">
    <property type="component" value="Unassembled WGS sequence"/>
</dbReference>
<dbReference type="InterPro" id="IPR045281">
    <property type="entry name" value="CONSTANS-like"/>
</dbReference>
<accession>A0AAU9PMS5</accession>
<evidence type="ECO:0000256" key="1">
    <source>
        <dbReference type="ARBA" id="ARBA00004123"/>
    </source>
</evidence>
<sequence length="335" mass="38693">MSMSSEIYEFDGCIFNDPFSPFTDSSTIDILQAFQEHNYNYTPLLPSSPPSPPPLTTQENLDTPFEEIDQIAPAIFSSSPPSHQLQNLSLYQMGISVTSSNEALDSCHLDVKTEESQLPLYDNYYYGGSDHALKMMQRSYSSNSFQQEKPNGVLYEPKINGLIESQNLQAQTLTSPDQSFSYSHMRRVCSTGDLQSPKIKQTSQRLSSSPLATESSFMEEANFKVGRYNAEERKEKILRYRAKRTQRNFNKTIKYACRKTLADNRPRIRGRFARNDEPGEIQRTAIFHRYGDEEEFWMDGFHEDDDERLIGRGQFFNTYSSTSQFQHQRFNFIHN</sequence>
<protein>
    <recommendedName>
        <fullName evidence="4">CCT domain-containing protein</fullName>
    </recommendedName>
</protein>
<dbReference type="PANTHER" id="PTHR31319:SF86">
    <property type="entry name" value="CCT DOMAIN-CONTAINING PROTEIN-RELATED"/>
    <property type="match status" value="1"/>
</dbReference>
<dbReference type="InterPro" id="IPR010402">
    <property type="entry name" value="CCT_domain"/>
</dbReference>
<name>A0AAU9PMS5_9ASTR</name>